<keyword evidence="3" id="KW-1185">Reference proteome</keyword>
<accession>A0A8H3EXQ4</accession>
<dbReference type="SUPFAM" id="SSF53335">
    <property type="entry name" value="S-adenosyl-L-methionine-dependent methyltransferases"/>
    <property type="match status" value="1"/>
</dbReference>
<gene>
    <name evidence="2" type="ORF">GOMPHAMPRED_007600</name>
</gene>
<organism evidence="2 3">
    <name type="scientific">Gomphillus americanus</name>
    <dbReference type="NCBI Taxonomy" id="1940652"/>
    <lineage>
        <taxon>Eukaryota</taxon>
        <taxon>Fungi</taxon>
        <taxon>Dikarya</taxon>
        <taxon>Ascomycota</taxon>
        <taxon>Pezizomycotina</taxon>
        <taxon>Lecanoromycetes</taxon>
        <taxon>OSLEUM clade</taxon>
        <taxon>Ostropomycetidae</taxon>
        <taxon>Ostropales</taxon>
        <taxon>Graphidaceae</taxon>
        <taxon>Gomphilloideae</taxon>
        <taxon>Gomphillus</taxon>
    </lineage>
</organism>
<feature type="domain" description="Methyltransferase" evidence="1">
    <location>
        <begin position="46"/>
        <end position="182"/>
    </location>
</feature>
<name>A0A8H3EXQ4_9LECA</name>
<dbReference type="EMBL" id="CAJPDQ010000007">
    <property type="protein sequence ID" value="CAF9912227.1"/>
    <property type="molecule type" value="Genomic_DNA"/>
</dbReference>
<protein>
    <recommendedName>
        <fullName evidence="1">Methyltransferase domain-containing protein</fullName>
    </recommendedName>
</protein>
<comment type="caution">
    <text evidence="2">The sequence shown here is derived from an EMBL/GenBank/DDBJ whole genome shotgun (WGS) entry which is preliminary data.</text>
</comment>
<evidence type="ECO:0000259" key="1">
    <source>
        <dbReference type="Pfam" id="PF13847"/>
    </source>
</evidence>
<dbReference type="AlphaFoldDB" id="A0A8H3EXQ4"/>
<dbReference type="Gene3D" id="3.40.50.150">
    <property type="entry name" value="Vaccinia Virus protein VP39"/>
    <property type="match status" value="1"/>
</dbReference>
<proteinExistence type="predicted"/>
<dbReference type="Pfam" id="PF13847">
    <property type="entry name" value="Methyltransf_31"/>
    <property type="match status" value="1"/>
</dbReference>
<reference evidence="2" key="1">
    <citation type="submission" date="2021-03" db="EMBL/GenBank/DDBJ databases">
        <authorList>
            <person name="Tagirdzhanova G."/>
        </authorList>
    </citation>
    <scope>NUCLEOTIDE SEQUENCE</scope>
</reference>
<dbReference type="InterPro" id="IPR029063">
    <property type="entry name" value="SAM-dependent_MTases_sf"/>
</dbReference>
<dbReference type="PANTHER" id="PTHR43861">
    <property type="entry name" value="TRANS-ACONITATE 2-METHYLTRANSFERASE-RELATED"/>
    <property type="match status" value="1"/>
</dbReference>
<dbReference type="OrthoDB" id="66144at2759"/>
<evidence type="ECO:0000313" key="3">
    <source>
        <dbReference type="Proteomes" id="UP000664169"/>
    </source>
</evidence>
<dbReference type="PANTHER" id="PTHR43861:SF1">
    <property type="entry name" value="TRANS-ACONITATE 2-METHYLTRANSFERASE"/>
    <property type="match status" value="1"/>
</dbReference>
<sequence length="298" mass="32680">MASSSGIFDQARSAEQMYNARALYYNDSWHPRFAADMVKWAAIQPSNKVLDLACGTGLVSLAAAAIIRTAAHTTRGHIIGVDIADDMLSIARTSAISQNVTDIITFIRHDITQLNTCSHNLVFPGSFDTIISASSLPLLFDPKAAISHWTTYLKPGGRLVVDAITPESEIPGLLFEQSVEACGAHVPWNRTWIQDMHSVTELFEAAGLQIESSFVVSNYRSAKGPYSSDDGEKVVESFLEGPSGIELRTRGVEFGERIKEEFLRRWEVRAKEGIVDEAEGFYIVVGTKPELANDDGQV</sequence>
<dbReference type="CDD" id="cd02440">
    <property type="entry name" value="AdoMet_MTases"/>
    <property type="match status" value="1"/>
</dbReference>
<dbReference type="Proteomes" id="UP000664169">
    <property type="component" value="Unassembled WGS sequence"/>
</dbReference>
<evidence type="ECO:0000313" key="2">
    <source>
        <dbReference type="EMBL" id="CAF9912227.1"/>
    </source>
</evidence>
<dbReference type="InterPro" id="IPR025714">
    <property type="entry name" value="Methyltranfer_dom"/>
</dbReference>